<comment type="caution">
    <text evidence="1">The sequence shown here is derived from an EMBL/GenBank/DDBJ whole genome shotgun (WGS) entry which is preliminary data.</text>
</comment>
<dbReference type="Proteomes" id="UP000014160">
    <property type="component" value="Unassembled WGS sequence"/>
</dbReference>
<dbReference type="EMBL" id="AJDQ01000006">
    <property type="protein sequence ID" value="EOI57072.1"/>
    <property type="molecule type" value="Genomic_DNA"/>
</dbReference>
<proteinExistence type="predicted"/>
<dbReference type="AlphaFoldDB" id="R2Y422"/>
<dbReference type="Pfam" id="PF08877">
    <property type="entry name" value="MepB-like"/>
    <property type="match status" value="1"/>
</dbReference>
<gene>
    <name evidence="2" type="ORF">I592_02681</name>
    <name evidence="1" type="ORF">UKC_01286</name>
</gene>
<protein>
    <recommendedName>
        <fullName evidence="5">MepB protein</fullName>
    </recommendedName>
</protein>
<evidence type="ECO:0000313" key="2">
    <source>
        <dbReference type="EMBL" id="EOW83354.1"/>
    </source>
</evidence>
<evidence type="ECO:0000313" key="1">
    <source>
        <dbReference type="EMBL" id="EOI57072.1"/>
    </source>
</evidence>
<evidence type="ECO:0000313" key="3">
    <source>
        <dbReference type="Proteomes" id="UP000013750"/>
    </source>
</evidence>
<evidence type="ECO:0000313" key="4">
    <source>
        <dbReference type="Proteomes" id="UP000014160"/>
    </source>
</evidence>
<dbReference type="InterPro" id="IPR038231">
    <property type="entry name" value="MepB-like_sf"/>
</dbReference>
<name>R2Y422_9ENTE</name>
<organism evidence="1 3">
    <name type="scientific">Enterococcus gilvus ATCC BAA-350</name>
    <dbReference type="NCBI Taxonomy" id="1158614"/>
    <lineage>
        <taxon>Bacteria</taxon>
        <taxon>Bacillati</taxon>
        <taxon>Bacillota</taxon>
        <taxon>Bacilli</taxon>
        <taxon>Lactobacillales</taxon>
        <taxon>Enterococcaceae</taxon>
        <taxon>Enterococcus</taxon>
    </lineage>
</organism>
<keyword evidence="4" id="KW-1185">Reference proteome</keyword>
<reference evidence="2 4" key="2">
    <citation type="submission" date="2013-03" db="EMBL/GenBank/DDBJ databases">
        <title>The Genome Sequence of Enterococcus gilvus ATCC BAA-350 (PacBio/Illumina hybrid assembly).</title>
        <authorList>
            <consortium name="The Broad Institute Genomics Platform"/>
            <consortium name="The Broad Institute Genome Sequencing Center for Infectious Disease"/>
            <person name="Earl A."/>
            <person name="Russ C."/>
            <person name="Gilmore M."/>
            <person name="Surin D."/>
            <person name="Walker B."/>
            <person name="Young S."/>
            <person name="Zeng Q."/>
            <person name="Gargeya S."/>
            <person name="Fitzgerald M."/>
            <person name="Haas B."/>
            <person name="Abouelleil A."/>
            <person name="Allen A.W."/>
            <person name="Alvarado L."/>
            <person name="Arachchi H.M."/>
            <person name="Berlin A.M."/>
            <person name="Chapman S.B."/>
            <person name="Gainer-Dewar J."/>
            <person name="Goldberg J."/>
            <person name="Griggs A."/>
            <person name="Gujja S."/>
            <person name="Hansen M."/>
            <person name="Howarth C."/>
            <person name="Imamovic A."/>
            <person name="Ireland A."/>
            <person name="Larimer J."/>
            <person name="McCowan C."/>
            <person name="Murphy C."/>
            <person name="Pearson M."/>
            <person name="Poon T.W."/>
            <person name="Priest M."/>
            <person name="Roberts A."/>
            <person name="Saif S."/>
            <person name="Shea T."/>
            <person name="Sisk P."/>
            <person name="Sykes S."/>
            <person name="Wortman J."/>
            <person name="Nusbaum C."/>
            <person name="Birren B."/>
        </authorList>
    </citation>
    <scope>NUCLEOTIDE SEQUENCE [LARGE SCALE GENOMIC DNA]</scope>
    <source>
        <strain evidence="2 4">ATCC BAA-350</strain>
    </source>
</reference>
<dbReference type="Gene3D" id="3.40.1350.140">
    <property type="entry name" value="MepB-like"/>
    <property type="match status" value="1"/>
</dbReference>
<dbReference type="OrthoDB" id="4954833at2"/>
<reference evidence="1 3" key="1">
    <citation type="submission" date="2013-02" db="EMBL/GenBank/DDBJ databases">
        <title>The Genome Sequence of Enterococcus gilvus ATCC BAA-350.</title>
        <authorList>
            <consortium name="The Broad Institute Genome Sequencing Platform"/>
            <consortium name="The Broad Institute Genome Sequencing Center for Infectious Disease"/>
            <person name="Earl A.M."/>
            <person name="Gilmore M.S."/>
            <person name="Lebreton F."/>
            <person name="Walker B."/>
            <person name="Young S.K."/>
            <person name="Zeng Q."/>
            <person name="Gargeya S."/>
            <person name="Fitzgerald M."/>
            <person name="Haas B."/>
            <person name="Abouelleil A."/>
            <person name="Alvarado L."/>
            <person name="Arachchi H.M."/>
            <person name="Berlin A.M."/>
            <person name="Chapman S.B."/>
            <person name="Dewar J."/>
            <person name="Goldberg J."/>
            <person name="Griggs A."/>
            <person name="Gujja S."/>
            <person name="Hansen M."/>
            <person name="Howarth C."/>
            <person name="Imamovic A."/>
            <person name="Larimer J."/>
            <person name="McCowan C."/>
            <person name="Murphy C."/>
            <person name="Neiman D."/>
            <person name="Pearson M."/>
            <person name="Priest M."/>
            <person name="Roberts A."/>
            <person name="Saif S."/>
            <person name="Shea T."/>
            <person name="Sisk P."/>
            <person name="Sykes S."/>
            <person name="Wortman J."/>
            <person name="Nusbaum C."/>
            <person name="Birren B."/>
        </authorList>
    </citation>
    <scope>NUCLEOTIDE SEQUENCE [LARGE SCALE GENOMIC DNA]</scope>
    <source>
        <strain evidence="1 3">ATCC BAA-350</strain>
    </source>
</reference>
<dbReference type="PATRIC" id="fig|1158614.3.peg.1296"/>
<dbReference type="HOGENOM" id="CLU_111604_0_1_9"/>
<dbReference type="Proteomes" id="UP000013750">
    <property type="component" value="Unassembled WGS sequence"/>
</dbReference>
<dbReference type="InterPro" id="IPR011235">
    <property type="entry name" value="MepB-like"/>
</dbReference>
<dbReference type="EMBL" id="ASWH01000001">
    <property type="protein sequence ID" value="EOW83354.1"/>
    <property type="molecule type" value="Genomic_DNA"/>
</dbReference>
<accession>R2Y422</accession>
<sequence>MLVYSSGGKTLNASLTYLNNQLVKGSLQHLQLEKQNDAYEGVTFSLEGTSFRSRRGKLTPKKKGYFVAFWEKDPAGTNHPFSYEDSPEKVIVTVLDAPFSGHFIFPKKRLLEKGILKGPDTKGKMALRVYPTWEQGLNKTAHMTQSWQIEYFTNTSENRGVEKDSLPDGIDK</sequence>
<evidence type="ECO:0008006" key="5">
    <source>
        <dbReference type="Google" id="ProtNLM"/>
    </source>
</evidence>
<dbReference type="eggNOG" id="COG4815">
    <property type="taxonomic scope" value="Bacteria"/>
</dbReference>
<dbReference type="PIRSF" id="PIRSF032285">
    <property type="entry name" value="UCP032285"/>
    <property type="match status" value="1"/>
</dbReference>